<dbReference type="EMBL" id="JBEFKJ010000012">
    <property type="protein sequence ID" value="KAL2043106.1"/>
    <property type="molecule type" value="Genomic_DNA"/>
</dbReference>
<evidence type="ECO:0000313" key="1">
    <source>
        <dbReference type="EMBL" id="KAL2043106.1"/>
    </source>
</evidence>
<reference evidence="1 2" key="1">
    <citation type="submission" date="2024-09" db="EMBL/GenBank/DDBJ databases">
        <title>Rethinking Asexuality: The Enigmatic Case of Functional Sexual Genes in Lepraria (Stereocaulaceae).</title>
        <authorList>
            <person name="Doellman M."/>
            <person name="Sun Y."/>
            <person name="Barcenas-Pena A."/>
            <person name="Lumbsch H.T."/>
            <person name="Grewe F."/>
        </authorList>
    </citation>
    <scope>NUCLEOTIDE SEQUENCE [LARGE SCALE GENOMIC DNA]</scope>
    <source>
        <strain evidence="1 2">Mercado 3170</strain>
    </source>
</reference>
<organism evidence="1 2">
    <name type="scientific">Stereocaulon virgatum</name>
    <dbReference type="NCBI Taxonomy" id="373712"/>
    <lineage>
        <taxon>Eukaryota</taxon>
        <taxon>Fungi</taxon>
        <taxon>Dikarya</taxon>
        <taxon>Ascomycota</taxon>
        <taxon>Pezizomycotina</taxon>
        <taxon>Lecanoromycetes</taxon>
        <taxon>OSLEUM clade</taxon>
        <taxon>Lecanoromycetidae</taxon>
        <taxon>Lecanorales</taxon>
        <taxon>Lecanorineae</taxon>
        <taxon>Stereocaulaceae</taxon>
        <taxon>Stereocaulon</taxon>
    </lineage>
</organism>
<comment type="caution">
    <text evidence="1">The sequence shown here is derived from an EMBL/GenBank/DDBJ whole genome shotgun (WGS) entry which is preliminary data.</text>
</comment>
<sequence length="138" mass="15777">MVPILRTSRTTSNRAYAHFAFGGYQFTRGTANHCFRFLPFPTWRHLGAKYLASRFCKLQIKQQLTTCDDCPGVAFPSFQGHLNIADNMETQHEYYSPLTHKHVRPFIDLQTNLRSASSKSLHTLHLPTPTSFTYLPAS</sequence>
<name>A0ABR4ACA8_9LECA</name>
<gene>
    <name evidence="1" type="ORF">N7G274_004166</name>
</gene>
<keyword evidence="2" id="KW-1185">Reference proteome</keyword>
<protein>
    <submittedName>
        <fullName evidence="1">Uncharacterized protein</fullName>
    </submittedName>
</protein>
<proteinExistence type="predicted"/>
<accession>A0ABR4ACA8</accession>
<evidence type="ECO:0000313" key="2">
    <source>
        <dbReference type="Proteomes" id="UP001590950"/>
    </source>
</evidence>
<dbReference type="Proteomes" id="UP001590950">
    <property type="component" value="Unassembled WGS sequence"/>
</dbReference>